<gene>
    <name evidence="1" type="ORF">DAVIS_03478</name>
</gene>
<evidence type="ECO:0000313" key="2">
    <source>
        <dbReference type="Proteomes" id="UP000257451"/>
    </source>
</evidence>
<dbReference type="EMBL" id="PEDF01000115">
    <property type="protein sequence ID" value="RFZ38644.1"/>
    <property type="molecule type" value="Genomic_DNA"/>
</dbReference>
<organism evidence="1 2">
    <name type="scientific">Mycobacterium marinum</name>
    <dbReference type="NCBI Taxonomy" id="1781"/>
    <lineage>
        <taxon>Bacteria</taxon>
        <taxon>Bacillati</taxon>
        <taxon>Actinomycetota</taxon>
        <taxon>Actinomycetes</taxon>
        <taxon>Mycobacteriales</taxon>
        <taxon>Mycobacteriaceae</taxon>
        <taxon>Mycobacterium</taxon>
        <taxon>Mycobacterium ulcerans group</taxon>
    </lineage>
</organism>
<name>A0A3E2MTK3_MYCMR</name>
<evidence type="ECO:0000313" key="1">
    <source>
        <dbReference type="EMBL" id="RFZ38644.1"/>
    </source>
</evidence>
<comment type="caution">
    <text evidence="1">The sequence shown here is derived from an EMBL/GenBank/DDBJ whole genome shotgun (WGS) entry which is preliminary data.</text>
</comment>
<sequence>MMTTLAMELPAVDSILDCRLTDDIIEAAAGMNGLGPCVDQALTAPCLGFARLS</sequence>
<dbReference type="Proteomes" id="UP000257451">
    <property type="component" value="Unassembled WGS sequence"/>
</dbReference>
<accession>A0A3E2MTK3</accession>
<proteinExistence type="predicted"/>
<protein>
    <submittedName>
        <fullName evidence="1">Uncharacterized protein</fullName>
    </submittedName>
</protein>
<dbReference type="AlphaFoldDB" id="A0A3E2MTK3"/>
<reference evidence="1 2" key="1">
    <citation type="journal article" date="2018" name="Sci. Rep.">
        <title>Extensive genomic diversity among Mycobacterium marinum strains revealed by whole genome sequencing.</title>
        <authorList>
            <person name="Das S."/>
            <person name="Pettersson B.M."/>
            <person name="Behra P.R."/>
            <person name="Mallick A."/>
            <person name="Cheramie M."/>
            <person name="Ramesh M."/>
            <person name="Shirreff L."/>
            <person name="DuCote T."/>
            <person name="Dasgupta S."/>
            <person name="Ennis D.G."/>
            <person name="Kirsebom L.A."/>
        </authorList>
    </citation>
    <scope>NUCLEOTIDE SEQUENCE [LARGE SCALE GENOMIC DNA]</scope>
    <source>
        <strain evidence="1 2">Davis1</strain>
    </source>
</reference>